<dbReference type="Proteomes" id="UP000635477">
    <property type="component" value="Unassembled WGS sequence"/>
</dbReference>
<dbReference type="Gene3D" id="3.40.50.720">
    <property type="entry name" value="NAD(P)-binding Rossmann-like Domain"/>
    <property type="match status" value="1"/>
</dbReference>
<protein>
    <submittedName>
        <fullName evidence="5">Uncharacterized protein</fullName>
    </submittedName>
</protein>
<dbReference type="SUPFAM" id="SSF144083">
    <property type="entry name" value="Magnesium transport protein CorA, transmembrane region"/>
    <property type="match status" value="1"/>
</dbReference>
<evidence type="ECO:0000256" key="1">
    <source>
        <dbReference type="ARBA" id="ARBA00004141"/>
    </source>
</evidence>
<name>A0A8H4UI77_9HYPO</name>
<reference evidence="5" key="1">
    <citation type="journal article" date="2020" name="BMC Genomics">
        <title>Correction to: Identification and distribution of gene clusters required for synthesis of sphingolipid metabolism inhibitors in diverse species of the filamentous fungus Fusarium.</title>
        <authorList>
            <person name="Kim H.S."/>
            <person name="Lohmar J.M."/>
            <person name="Busman M."/>
            <person name="Brown D.W."/>
            <person name="Naumann T.A."/>
            <person name="Divon H.H."/>
            <person name="Lysoe E."/>
            <person name="Uhlig S."/>
            <person name="Proctor R.H."/>
        </authorList>
    </citation>
    <scope>NUCLEOTIDE SEQUENCE</scope>
    <source>
        <strain evidence="5">NRRL 22465</strain>
    </source>
</reference>
<comment type="subcellular location">
    <subcellularLocation>
        <location evidence="1">Membrane</location>
        <topology evidence="1">Multi-pass membrane protein</topology>
    </subcellularLocation>
</comment>
<accession>A0A8H4UI77</accession>
<dbReference type="Gene3D" id="3.90.180.10">
    <property type="entry name" value="Medium-chain alcohol dehydrogenases, catalytic domain"/>
    <property type="match status" value="1"/>
</dbReference>
<comment type="caution">
    <text evidence="5">The sequence shown here is derived from an EMBL/GenBank/DDBJ whole genome shotgun (WGS) entry which is preliminary data.</text>
</comment>
<proteinExistence type="predicted"/>
<evidence type="ECO:0000256" key="2">
    <source>
        <dbReference type="ARBA" id="ARBA00022692"/>
    </source>
</evidence>
<dbReference type="SUPFAM" id="SSF48452">
    <property type="entry name" value="TPR-like"/>
    <property type="match status" value="1"/>
</dbReference>
<gene>
    <name evidence="5" type="ORF">FZEAL_6217</name>
</gene>
<dbReference type="GO" id="GO:0016020">
    <property type="term" value="C:membrane"/>
    <property type="evidence" value="ECO:0007669"/>
    <property type="project" value="UniProtKB-SubCell"/>
</dbReference>
<keyword evidence="4" id="KW-0472">Membrane</keyword>
<dbReference type="InterPro" id="IPR045863">
    <property type="entry name" value="CorA_TM1_TM2"/>
</dbReference>
<organism evidence="5 6">
    <name type="scientific">Fusarium zealandicum</name>
    <dbReference type="NCBI Taxonomy" id="1053134"/>
    <lineage>
        <taxon>Eukaryota</taxon>
        <taxon>Fungi</taxon>
        <taxon>Dikarya</taxon>
        <taxon>Ascomycota</taxon>
        <taxon>Pezizomycotina</taxon>
        <taxon>Sordariomycetes</taxon>
        <taxon>Hypocreomycetidae</taxon>
        <taxon>Hypocreales</taxon>
        <taxon>Nectriaceae</taxon>
        <taxon>Fusarium</taxon>
        <taxon>Fusarium staphyleae species complex</taxon>
    </lineage>
</organism>
<keyword evidence="3" id="KW-1133">Transmembrane helix</keyword>
<evidence type="ECO:0000256" key="3">
    <source>
        <dbReference type="ARBA" id="ARBA00022989"/>
    </source>
</evidence>
<evidence type="ECO:0000313" key="6">
    <source>
        <dbReference type="Proteomes" id="UP000635477"/>
    </source>
</evidence>
<keyword evidence="6" id="KW-1185">Reference proteome</keyword>
<keyword evidence="2" id="KW-0812">Transmembrane</keyword>
<dbReference type="InterPro" id="IPR011990">
    <property type="entry name" value="TPR-like_helical_dom_sf"/>
</dbReference>
<dbReference type="Gene3D" id="1.25.40.10">
    <property type="entry name" value="Tetratricopeptide repeat domain"/>
    <property type="match status" value="1"/>
</dbReference>
<dbReference type="OrthoDB" id="3231000at2759"/>
<sequence>MLSTGQCMSHSGRLELRCGLFHPCGERLGWVGQAAIVLAEFADTEAFATVGARAKKAFFSSVDQSKAAAQRSCLMRRLLNDGYRSLFDARTVPISTTVYWTSNIEQAFRALQGGKVTGKLVIAPGANAVVKATPRRASADTLRADATYILIGDKGCLGYSIAKSAKVIPELHDVLEHAKACGANILVKANDRPDMTGKANANSKQSDGHLLTYVGNIRRLQGKGNWYDFVKRAVSVLRTTCGESASFTIQASYRLARAHFERAEYDEAIALLRKCVAFPGDVPWYKADLGRYCWKLGRVLQASGRSGSETRDLLERSVAIRRDLVPDGHRQDIELADSDWDKLIYIFSRSPSIRQLFSTASSILQTWIWHNQQRRRLREEAVDLAQTLQWLDPTQRTQIQTTMKAAPAHSRTISPGPRPKDVNFAVLHELPASSNAKRQGRGIAQCGTVVRNFTLYDLKHFAIEQKLTIKLLQFQNHWTPPRRAEAVSSGCQDEMERLSNESIIREAQRGKEQAEAVAKVTFIAAIFVPLSFTTSIFGMNLK</sequence>
<evidence type="ECO:0000256" key="4">
    <source>
        <dbReference type="ARBA" id="ARBA00023136"/>
    </source>
</evidence>
<evidence type="ECO:0000313" key="5">
    <source>
        <dbReference type="EMBL" id="KAF4977234.1"/>
    </source>
</evidence>
<dbReference type="AlphaFoldDB" id="A0A8H4UI77"/>
<dbReference type="Gene3D" id="1.20.58.340">
    <property type="entry name" value="Magnesium transport protein CorA, transmembrane region"/>
    <property type="match status" value="1"/>
</dbReference>
<reference evidence="5" key="2">
    <citation type="submission" date="2020-05" db="EMBL/GenBank/DDBJ databases">
        <authorList>
            <person name="Kim H.-S."/>
            <person name="Proctor R.H."/>
            <person name="Brown D.W."/>
        </authorList>
    </citation>
    <scope>NUCLEOTIDE SEQUENCE</scope>
    <source>
        <strain evidence="5">NRRL 22465</strain>
    </source>
</reference>
<dbReference type="EMBL" id="JABEYC010000451">
    <property type="protein sequence ID" value="KAF4977234.1"/>
    <property type="molecule type" value="Genomic_DNA"/>
</dbReference>